<dbReference type="Pfam" id="PF00459">
    <property type="entry name" value="Inositol_P"/>
    <property type="match status" value="1"/>
</dbReference>
<dbReference type="Proteomes" id="UP000296144">
    <property type="component" value="Unassembled WGS sequence"/>
</dbReference>
<dbReference type="EC" id="3.1.3.7" evidence="9"/>
<dbReference type="GO" id="GO:0050427">
    <property type="term" value="P:3'-phosphoadenosine 5'-phosphosulfate metabolic process"/>
    <property type="evidence" value="ECO:0007669"/>
    <property type="project" value="TreeGrafter"/>
</dbReference>
<dbReference type="GO" id="GO:0008441">
    <property type="term" value="F:3'(2'),5'-bisphosphate nucleotidase activity"/>
    <property type="evidence" value="ECO:0007669"/>
    <property type="project" value="UniProtKB-UniRule"/>
</dbReference>
<dbReference type="OrthoDB" id="9785695at2"/>
<evidence type="ECO:0000256" key="5">
    <source>
        <dbReference type="ARBA" id="ARBA00022723"/>
    </source>
</evidence>
<dbReference type="NCBIfam" id="TIGR01331">
    <property type="entry name" value="bisphos_cysQ"/>
    <property type="match status" value="1"/>
</dbReference>
<keyword evidence="3 9" id="KW-1003">Cell membrane</keyword>
<dbReference type="InterPro" id="IPR006240">
    <property type="entry name" value="CysQ"/>
</dbReference>
<feature type="binding site" evidence="10">
    <location>
        <position position="85"/>
    </location>
    <ligand>
        <name>Mg(2+)</name>
        <dbReference type="ChEBI" id="CHEBI:18420"/>
        <label>1</label>
        <note>catalytic</note>
    </ligand>
</feature>
<evidence type="ECO:0000313" key="12">
    <source>
        <dbReference type="Proteomes" id="UP000296144"/>
    </source>
</evidence>
<keyword evidence="4 9" id="KW-0997">Cell inner membrane</keyword>
<keyword evidence="5 9" id="KW-0479">Metal-binding</keyword>
<comment type="caution">
    <text evidence="11">The sequence shown here is derived from an EMBL/GenBank/DDBJ whole genome shotgun (WGS) entry which is preliminary data.</text>
</comment>
<dbReference type="AlphaFoldDB" id="A0A2P5SW25"/>
<proteinExistence type="inferred from homology"/>
<dbReference type="GO" id="GO:0005886">
    <property type="term" value="C:plasma membrane"/>
    <property type="evidence" value="ECO:0007669"/>
    <property type="project" value="UniProtKB-SubCell"/>
</dbReference>
<dbReference type="HAMAP" id="MF_02095">
    <property type="entry name" value="CysQ"/>
    <property type="match status" value="1"/>
</dbReference>
<reference evidence="11 12" key="1">
    <citation type="journal article" date="2018" name="Genome Biol. Evol.">
        <title>Cladogenesis and Genomic Streamlining in Extracellular Endosymbionts of Tropical Stink Bugs.</title>
        <authorList>
            <person name="Otero-Bravo A."/>
            <person name="Goffredi S."/>
            <person name="Sabree Z.L."/>
        </authorList>
    </citation>
    <scope>NUCLEOTIDE SEQUENCE [LARGE SCALE GENOMIC DNA]</scope>
    <source>
        <strain evidence="11 12">SoEL</strain>
    </source>
</reference>
<keyword evidence="6 9" id="KW-0378">Hydrolase</keyword>
<dbReference type="InterPro" id="IPR020550">
    <property type="entry name" value="Inositol_monophosphatase_CS"/>
</dbReference>
<evidence type="ECO:0000256" key="4">
    <source>
        <dbReference type="ARBA" id="ARBA00022519"/>
    </source>
</evidence>
<gene>
    <name evidence="9 11" type="primary">cysQ</name>
    <name evidence="11" type="ORF">CRV10_02335</name>
</gene>
<evidence type="ECO:0000256" key="9">
    <source>
        <dbReference type="HAMAP-Rule" id="MF_02095"/>
    </source>
</evidence>
<feature type="binding site" evidence="9">
    <location>
        <position position="64"/>
    </location>
    <ligand>
        <name>substrate</name>
    </ligand>
</feature>
<evidence type="ECO:0000256" key="3">
    <source>
        <dbReference type="ARBA" id="ARBA00022475"/>
    </source>
</evidence>
<sequence length="248" mass="28124">MLKSVCIIARSAGDAIMYIYNNLENYYTSKKNDKSPVTIADFIAHDIIIKGLRHLVPTMPILSEENPISWEIRKNWQHYWLVDPLDGTKEFLKHNNEFTVNIALVEYGKPVLGVIYAPAMSTMYYAIEGKSYKEINNKIVQIRARIIHPPVVVISRSHDNNIDKINNFLLKLGAHKIIKIGSSLKFCLVAEGNVQFYPRFNPTNIWDTCAGHAIALAAGAYVNDWSGNTLNYLPNRSFINPNFLVSVL</sequence>
<feature type="binding site" evidence="9">
    <location>
        <position position="64"/>
    </location>
    <ligand>
        <name>Mg(2+)</name>
        <dbReference type="ChEBI" id="CHEBI:18420"/>
        <label>1</label>
    </ligand>
</feature>
<comment type="catalytic activity">
    <reaction evidence="1 9">
        <text>adenosine 3',5'-bisphosphate + H2O = AMP + phosphate</text>
        <dbReference type="Rhea" id="RHEA:10040"/>
        <dbReference type="ChEBI" id="CHEBI:15377"/>
        <dbReference type="ChEBI" id="CHEBI:43474"/>
        <dbReference type="ChEBI" id="CHEBI:58343"/>
        <dbReference type="ChEBI" id="CHEBI:456215"/>
        <dbReference type="EC" id="3.1.3.7"/>
    </reaction>
</comment>
<dbReference type="PANTHER" id="PTHR43028">
    <property type="entry name" value="3'(2'),5'-BISPHOSPHATE NUCLEOTIDASE 1"/>
    <property type="match status" value="1"/>
</dbReference>
<dbReference type="EMBL" id="PDKU01000003">
    <property type="protein sequence ID" value="PPI86522.1"/>
    <property type="molecule type" value="Genomic_DNA"/>
</dbReference>
<dbReference type="InterPro" id="IPR020583">
    <property type="entry name" value="Inositol_monoP_metal-BS"/>
</dbReference>
<evidence type="ECO:0000313" key="11">
    <source>
        <dbReference type="EMBL" id="PPI86522.1"/>
    </source>
</evidence>
<feature type="binding site" evidence="9">
    <location>
        <position position="85"/>
    </location>
    <ligand>
        <name>Mg(2+)</name>
        <dbReference type="ChEBI" id="CHEBI:18420"/>
        <label>1</label>
    </ligand>
</feature>
<dbReference type="RefSeq" id="WP_136130310.1">
    <property type="nucleotide sequence ID" value="NZ_PDKU01000003.1"/>
</dbReference>
<comment type="cofactor">
    <cofactor evidence="9 10">
        <name>Mg(2+)</name>
        <dbReference type="ChEBI" id="CHEBI:18420"/>
    </cofactor>
</comment>
<feature type="binding site" evidence="9">
    <location>
        <begin position="85"/>
        <end position="88"/>
    </location>
    <ligand>
        <name>substrate</name>
    </ligand>
</feature>
<evidence type="ECO:0000256" key="8">
    <source>
        <dbReference type="ARBA" id="ARBA00023136"/>
    </source>
</evidence>
<dbReference type="PROSITE" id="PS00630">
    <property type="entry name" value="IMP_2"/>
    <property type="match status" value="1"/>
</dbReference>
<feature type="binding site" evidence="10">
    <location>
        <position position="86"/>
    </location>
    <ligand>
        <name>Mg(2+)</name>
        <dbReference type="ChEBI" id="CHEBI:18420"/>
        <label>1</label>
        <note>catalytic</note>
    </ligand>
</feature>
<dbReference type="SUPFAM" id="SSF56655">
    <property type="entry name" value="Carbohydrate phosphatase"/>
    <property type="match status" value="1"/>
</dbReference>
<feature type="binding site" evidence="9">
    <location>
        <position position="83"/>
    </location>
    <ligand>
        <name>Mg(2+)</name>
        <dbReference type="ChEBI" id="CHEBI:18420"/>
        <label>2</label>
    </ligand>
</feature>
<feature type="binding site" evidence="9">
    <location>
        <position position="207"/>
    </location>
    <ligand>
        <name>substrate</name>
    </ligand>
</feature>
<comment type="subcellular location">
    <subcellularLocation>
        <location evidence="9">Cell inner membrane</location>
        <topology evidence="9">Peripheral membrane protein</topology>
        <orientation evidence="9">Cytoplasmic side</orientation>
    </subcellularLocation>
</comment>
<dbReference type="Gene3D" id="3.30.540.10">
    <property type="entry name" value="Fructose-1,6-Bisphosphatase, subunit A, domain 1"/>
    <property type="match status" value="1"/>
</dbReference>
<keyword evidence="7 9" id="KW-0460">Magnesium</keyword>
<accession>A0A2P5SW25</accession>
<dbReference type="GO" id="GO:0000103">
    <property type="term" value="P:sulfate assimilation"/>
    <property type="evidence" value="ECO:0007669"/>
    <property type="project" value="TreeGrafter"/>
</dbReference>
<feature type="binding site" evidence="10">
    <location>
        <position position="207"/>
    </location>
    <ligand>
        <name>Mg(2+)</name>
        <dbReference type="ChEBI" id="CHEBI:18420"/>
        <label>1</label>
        <note>catalytic</note>
    </ligand>
</feature>
<protein>
    <recommendedName>
        <fullName evidence="9">3'(2'),5'-bisphosphate nucleotidase CysQ</fullName>
        <ecNumber evidence="9">3.1.3.7</ecNumber>
    </recommendedName>
    <alternativeName>
        <fullName evidence="9">3'(2'),5-bisphosphonucleoside 3'(2')-phosphohydrolase</fullName>
    </alternativeName>
    <alternativeName>
        <fullName evidence="9">3'-phosphoadenosine 5'-phosphate phosphatase</fullName>
        <shortName evidence="9">PAP phosphatase</shortName>
    </alternativeName>
</protein>
<keyword evidence="12" id="KW-1185">Reference proteome</keyword>
<evidence type="ECO:0000256" key="1">
    <source>
        <dbReference type="ARBA" id="ARBA00001625"/>
    </source>
</evidence>
<feature type="binding site" evidence="9">
    <location>
        <position position="207"/>
    </location>
    <ligand>
        <name>Mg(2+)</name>
        <dbReference type="ChEBI" id="CHEBI:18420"/>
        <label>2</label>
    </ligand>
</feature>
<dbReference type="FunFam" id="3.30.540.10:FF:000007">
    <property type="entry name" value="3'(2'),5'-bisphosphate nucleotidase CysQ"/>
    <property type="match status" value="1"/>
</dbReference>
<dbReference type="Gene3D" id="3.40.190.80">
    <property type="match status" value="1"/>
</dbReference>
<dbReference type="FunFam" id="3.40.190.80:FF:000005">
    <property type="entry name" value="3'(2'),5'-bisphosphate nucleotidase CysQ"/>
    <property type="match status" value="1"/>
</dbReference>
<dbReference type="GO" id="GO:0000287">
    <property type="term" value="F:magnesium ion binding"/>
    <property type="evidence" value="ECO:0007669"/>
    <property type="project" value="UniProtKB-UniRule"/>
</dbReference>
<organism evidence="11 12">
    <name type="scientific">Candidatus Pantoea edessiphila</name>
    <dbReference type="NCBI Taxonomy" id="2044610"/>
    <lineage>
        <taxon>Bacteria</taxon>
        <taxon>Pseudomonadati</taxon>
        <taxon>Pseudomonadota</taxon>
        <taxon>Gammaproteobacteria</taxon>
        <taxon>Enterobacterales</taxon>
        <taxon>Erwiniaceae</taxon>
        <taxon>Pantoea</taxon>
    </lineage>
</organism>
<keyword evidence="8 9" id="KW-0472">Membrane</keyword>
<feature type="binding site" evidence="10">
    <location>
        <position position="83"/>
    </location>
    <ligand>
        <name>Mg(2+)</name>
        <dbReference type="ChEBI" id="CHEBI:18420"/>
        <label>1</label>
        <note>catalytic</note>
    </ligand>
</feature>
<feature type="binding site" evidence="9">
    <location>
        <position position="83"/>
    </location>
    <ligand>
        <name>Mg(2+)</name>
        <dbReference type="ChEBI" id="CHEBI:18420"/>
        <label>1</label>
    </ligand>
</feature>
<dbReference type="PROSITE" id="PS00629">
    <property type="entry name" value="IMP_1"/>
    <property type="match status" value="1"/>
</dbReference>
<evidence type="ECO:0000256" key="6">
    <source>
        <dbReference type="ARBA" id="ARBA00022801"/>
    </source>
</evidence>
<feature type="binding site" evidence="9">
    <location>
        <position position="86"/>
    </location>
    <ligand>
        <name>Mg(2+)</name>
        <dbReference type="ChEBI" id="CHEBI:18420"/>
        <label>2</label>
    </ligand>
</feature>
<evidence type="ECO:0000256" key="7">
    <source>
        <dbReference type="ARBA" id="ARBA00022842"/>
    </source>
</evidence>
<feature type="binding site" evidence="10">
    <location>
        <position position="64"/>
    </location>
    <ligand>
        <name>Mg(2+)</name>
        <dbReference type="ChEBI" id="CHEBI:18420"/>
        <label>1</label>
        <note>catalytic</note>
    </ligand>
</feature>
<comment type="function">
    <text evidence="9">Converts adenosine-3',5'-bisphosphate (PAP) to AMP.</text>
</comment>
<evidence type="ECO:0000256" key="10">
    <source>
        <dbReference type="PIRSR" id="PIRSR600760-2"/>
    </source>
</evidence>
<dbReference type="CDD" id="cd01638">
    <property type="entry name" value="CysQ"/>
    <property type="match status" value="1"/>
</dbReference>
<name>A0A2P5SW25_9GAMM</name>
<evidence type="ECO:0000256" key="2">
    <source>
        <dbReference type="ARBA" id="ARBA00005289"/>
    </source>
</evidence>
<comment type="similarity">
    <text evidence="2 9">Belongs to the inositol monophosphatase superfamily. CysQ family.</text>
</comment>
<dbReference type="InterPro" id="IPR000760">
    <property type="entry name" value="Inositol_monophosphatase-like"/>
</dbReference>
<dbReference type="InterPro" id="IPR050725">
    <property type="entry name" value="CysQ/Inositol_MonoPase"/>
</dbReference>
<dbReference type="GO" id="GO:0046854">
    <property type="term" value="P:phosphatidylinositol phosphate biosynthetic process"/>
    <property type="evidence" value="ECO:0007669"/>
    <property type="project" value="InterPro"/>
</dbReference>
<dbReference type="PANTHER" id="PTHR43028:SF5">
    <property type="entry name" value="3'(2'),5'-BISPHOSPHATE NUCLEOTIDASE 1"/>
    <property type="match status" value="1"/>
</dbReference>